<evidence type="ECO:0000313" key="4">
    <source>
        <dbReference type="Proteomes" id="UP000023152"/>
    </source>
</evidence>
<accession>X6L8T8</accession>
<feature type="transmembrane region" description="Helical" evidence="2">
    <location>
        <begin position="54"/>
        <end position="73"/>
    </location>
</feature>
<evidence type="ECO:0000313" key="3">
    <source>
        <dbReference type="EMBL" id="ETN98427.1"/>
    </source>
</evidence>
<feature type="region of interest" description="Disordered" evidence="1">
    <location>
        <begin position="20"/>
        <end position="44"/>
    </location>
</feature>
<keyword evidence="2" id="KW-0812">Transmembrane</keyword>
<feature type="transmembrane region" description="Helical" evidence="2">
    <location>
        <begin position="93"/>
        <end position="109"/>
    </location>
</feature>
<protein>
    <submittedName>
        <fullName evidence="3">Uncharacterized protein</fullName>
    </submittedName>
</protein>
<gene>
    <name evidence="3" type="ORF">RFI_39073</name>
</gene>
<dbReference type="Proteomes" id="UP000023152">
    <property type="component" value="Unassembled WGS sequence"/>
</dbReference>
<organism evidence="3 4">
    <name type="scientific">Reticulomyxa filosa</name>
    <dbReference type="NCBI Taxonomy" id="46433"/>
    <lineage>
        <taxon>Eukaryota</taxon>
        <taxon>Sar</taxon>
        <taxon>Rhizaria</taxon>
        <taxon>Retaria</taxon>
        <taxon>Foraminifera</taxon>
        <taxon>Monothalamids</taxon>
        <taxon>Reticulomyxidae</taxon>
        <taxon>Reticulomyxa</taxon>
    </lineage>
</organism>
<feature type="transmembrane region" description="Helical" evidence="2">
    <location>
        <begin position="130"/>
        <end position="148"/>
    </location>
</feature>
<keyword evidence="4" id="KW-1185">Reference proteome</keyword>
<evidence type="ECO:0000256" key="1">
    <source>
        <dbReference type="SAM" id="MobiDB-lite"/>
    </source>
</evidence>
<dbReference type="EMBL" id="ASPP01046733">
    <property type="protein sequence ID" value="ETN98427.1"/>
    <property type="molecule type" value="Genomic_DNA"/>
</dbReference>
<proteinExistence type="predicted"/>
<feature type="compositionally biased region" description="Basic and acidic residues" evidence="1">
    <location>
        <begin position="32"/>
        <end position="44"/>
    </location>
</feature>
<keyword evidence="2" id="KW-0472">Membrane</keyword>
<sequence>MNKGDHNNTNFFREIVEMRRKDGTMKKKKQKKEKDKDRIKEEESQEKEQGHHRYRFFFCVVFSRISFWTLMLLDYEKCPKIFASIALRPFNNIWMIAFDALQLLVYKVFRRIQHAVYDSQSIWRQSLQEYIALRLSIIFAELSQFYIFSQSLVLMTLALSPFLQSAAHERLLQRKCCECAYAHGQFRHCSLRYFYNNRALLAHWDI</sequence>
<keyword evidence="2" id="KW-1133">Transmembrane helix</keyword>
<reference evidence="3 4" key="1">
    <citation type="journal article" date="2013" name="Curr. Biol.">
        <title>The Genome of the Foraminiferan Reticulomyxa filosa.</title>
        <authorList>
            <person name="Glockner G."/>
            <person name="Hulsmann N."/>
            <person name="Schleicher M."/>
            <person name="Noegel A.A."/>
            <person name="Eichinger L."/>
            <person name="Gallinger C."/>
            <person name="Pawlowski J."/>
            <person name="Sierra R."/>
            <person name="Euteneuer U."/>
            <person name="Pillet L."/>
            <person name="Moustafa A."/>
            <person name="Platzer M."/>
            <person name="Groth M."/>
            <person name="Szafranski K."/>
            <person name="Schliwa M."/>
        </authorList>
    </citation>
    <scope>NUCLEOTIDE SEQUENCE [LARGE SCALE GENOMIC DNA]</scope>
</reference>
<evidence type="ECO:0000256" key="2">
    <source>
        <dbReference type="SAM" id="Phobius"/>
    </source>
</evidence>
<dbReference type="AlphaFoldDB" id="X6L8T8"/>
<comment type="caution">
    <text evidence="3">The sequence shown here is derived from an EMBL/GenBank/DDBJ whole genome shotgun (WGS) entry which is preliminary data.</text>
</comment>
<name>X6L8T8_RETFI</name>